<keyword evidence="8 18" id="KW-0418">Kinase</keyword>
<keyword evidence="10 15" id="KW-1133">Transmembrane helix</keyword>
<dbReference type="CDD" id="cd00075">
    <property type="entry name" value="HATPase"/>
    <property type="match status" value="1"/>
</dbReference>
<dbReference type="RefSeq" id="WP_103043921.1">
    <property type="nucleotide sequence ID" value="NZ_BAABBP010000023.1"/>
</dbReference>
<evidence type="ECO:0000256" key="1">
    <source>
        <dbReference type="ARBA" id="ARBA00000085"/>
    </source>
</evidence>
<dbReference type="SUPFAM" id="SSF55874">
    <property type="entry name" value="ATPase domain of HSP90 chaperone/DNA topoisomerase II/histidine kinase"/>
    <property type="match status" value="1"/>
</dbReference>
<dbReference type="EMBL" id="BAABBP010000023">
    <property type="protein sequence ID" value="GAA3999661.1"/>
    <property type="molecule type" value="Genomic_DNA"/>
</dbReference>
<feature type="domain" description="Histidine kinase" evidence="16">
    <location>
        <begin position="256"/>
        <end position="464"/>
    </location>
</feature>
<dbReference type="PROSITE" id="PS50109">
    <property type="entry name" value="HIS_KIN"/>
    <property type="match status" value="1"/>
</dbReference>
<accession>A0ABP7RMI4</accession>
<evidence type="ECO:0000259" key="16">
    <source>
        <dbReference type="PROSITE" id="PS50109"/>
    </source>
</evidence>
<dbReference type="PRINTS" id="PR00344">
    <property type="entry name" value="BCTRLSENSOR"/>
</dbReference>
<sequence>MTAPSTPPTAAPDAGDATRPGSLARRLARTLILWVGCVWLLCVLGVTWYVDQEISANFDSELVEVSHRMFDIALEHLDDAPAQPANGAPLTIPSPGSFADADVLYQLVTPGARVLAHSAKAVALQVSFDVPLATGFANTGDWRIYTIKHPSRPIYLQVADPLSERRAALNRTLGGLIATLCAALPLLAWLLARIARRELRVLYRLAHAIGQRDGQQLAPIALAGLPRELQHMQAHINRLLERLRQALDVERSLAANAAHELRTPLAAARLRLQTALDHGLDRGEVQAAVASLDTLAQRTDKLLQLSRAQSSAPLARERVPLVQLATTVAQEFWRDETHADRLELVSGTDEPPPVTLGDFDALAIALRNLVENALRYAAGASVEILVGPGCTLTVRDHGPGVPPAQLQTLQQRHVRHHSDHAGYGLGLSIVATIVHKHGGQLRLDSPLPGGSPGLQASMQLLDTSGRPSAPPAPPSVPAA</sequence>
<dbReference type="InterPro" id="IPR003661">
    <property type="entry name" value="HisK_dim/P_dom"/>
</dbReference>
<dbReference type="Proteomes" id="UP001501627">
    <property type="component" value="Unassembled WGS sequence"/>
</dbReference>
<keyword evidence="12 15" id="KW-0472">Membrane</keyword>
<keyword evidence="9" id="KW-0067">ATP-binding</keyword>
<evidence type="ECO:0000256" key="15">
    <source>
        <dbReference type="SAM" id="Phobius"/>
    </source>
</evidence>
<evidence type="ECO:0000313" key="18">
    <source>
        <dbReference type="EMBL" id="GAA3999661.1"/>
    </source>
</evidence>
<dbReference type="InterPro" id="IPR036890">
    <property type="entry name" value="HATPase_C_sf"/>
</dbReference>
<feature type="transmembrane region" description="Helical" evidence="15">
    <location>
        <begin position="173"/>
        <end position="192"/>
    </location>
</feature>
<evidence type="ECO:0000256" key="5">
    <source>
        <dbReference type="ARBA" id="ARBA00022679"/>
    </source>
</evidence>
<dbReference type="SMART" id="SM00388">
    <property type="entry name" value="HisKA"/>
    <property type="match status" value="1"/>
</dbReference>
<keyword evidence="11" id="KW-0902">Two-component regulatory system</keyword>
<evidence type="ECO:0000256" key="3">
    <source>
        <dbReference type="ARBA" id="ARBA00012438"/>
    </source>
</evidence>
<keyword evidence="4" id="KW-0597">Phosphoprotein</keyword>
<dbReference type="PROSITE" id="PS50885">
    <property type="entry name" value="HAMP"/>
    <property type="match status" value="1"/>
</dbReference>
<dbReference type="PANTHER" id="PTHR45436:SF14">
    <property type="entry name" value="SENSOR PROTEIN QSEC"/>
    <property type="match status" value="1"/>
</dbReference>
<dbReference type="InterPro" id="IPR003660">
    <property type="entry name" value="HAMP_dom"/>
</dbReference>
<gene>
    <name evidence="18" type="ORF">GCM10022279_24200</name>
</gene>
<dbReference type="InterPro" id="IPR050428">
    <property type="entry name" value="TCS_sensor_his_kinase"/>
</dbReference>
<comment type="subcellular location">
    <subcellularLocation>
        <location evidence="2">Membrane</location>
        <topology evidence="2">Multi-pass membrane protein</topology>
    </subcellularLocation>
</comment>
<feature type="transmembrane region" description="Helical" evidence="15">
    <location>
        <begin position="31"/>
        <end position="50"/>
    </location>
</feature>
<dbReference type="EC" id="2.7.13.3" evidence="3"/>
<keyword evidence="6 15" id="KW-0812">Transmembrane</keyword>
<dbReference type="InterPro" id="IPR005467">
    <property type="entry name" value="His_kinase_dom"/>
</dbReference>
<dbReference type="Pfam" id="PF00512">
    <property type="entry name" value="HisKA"/>
    <property type="match status" value="1"/>
</dbReference>
<dbReference type="InterPro" id="IPR003594">
    <property type="entry name" value="HATPase_dom"/>
</dbReference>
<evidence type="ECO:0000256" key="9">
    <source>
        <dbReference type="ARBA" id="ARBA00022840"/>
    </source>
</evidence>
<evidence type="ECO:0000256" key="4">
    <source>
        <dbReference type="ARBA" id="ARBA00022553"/>
    </source>
</evidence>
<evidence type="ECO:0000256" key="14">
    <source>
        <dbReference type="SAM" id="MobiDB-lite"/>
    </source>
</evidence>
<evidence type="ECO:0000256" key="7">
    <source>
        <dbReference type="ARBA" id="ARBA00022741"/>
    </source>
</evidence>
<evidence type="ECO:0000256" key="13">
    <source>
        <dbReference type="SAM" id="Coils"/>
    </source>
</evidence>
<dbReference type="Pfam" id="PF02518">
    <property type="entry name" value="HATPase_c"/>
    <property type="match status" value="1"/>
</dbReference>
<dbReference type="SUPFAM" id="SSF47384">
    <property type="entry name" value="Homodimeric domain of signal transducing histidine kinase"/>
    <property type="match status" value="1"/>
</dbReference>
<reference evidence="19" key="1">
    <citation type="journal article" date="2019" name="Int. J. Syst. Evol. Microbiol.">
        <title>The Global Catalogue of Microorganisms (GCM) 10K type strain sequencing project: providing services to taxonomists for standard genome sequencing and annotation.</title>
        <authorList>
            <consortium name="The Broad Institute Genomics Platform"/>
            <consortium name="The Broad Institute Genome Sequencing Center for Infectious Disease"/>
            <person name="Wu L."/>
            <person name="Ma J."/>
        </authorList>
    </citation>
    <scope>NUCLEOTIDE SEQUENCE [LARGE SCALE GENOMIC DNA]</scope>
    <source>
        <strain evidence="19">JCM 17561</strain>
    </source>
</reference>
<dbReference type="InterPro" id="IPR036097">
    <property type="entry name" value="HisK_dim/P_sf"/>
</dbReference>
<name>A0ABP7RMI4_9BURK</name>
<keyword evidence="7" id="KW-0547">Nucleotide-binding</keyword>
<organism evidence="18 19">
    <name type="scientific">Comamonas faecalis</name>
    <dbReference type="NCBI Taxonomy" id="1387849"/>
    <lineage>
        <taxon>Bacteria</taxon>
        <taxon>Pseudomonadati</taxon>
        <taxon>Pseudomonadota</taxon>
        <taxon>Betaproteobacteria</taxon>
        <taxon>Burkholderiales</taxon>
        <taxon>Comamonadaceae</taxon>
        <taxon>Comamonas</taxon>
    </lineage>
</organism>
<dbReference type="SMART" id="SM00387">
    <property type="entry name" value="HATPase_c"/>
    <property type="match status" value="1"/>
</dbReference>
<evidence type="ECO:0000259" key="17">
    <source>
        <dbReference type="PROSITE" id="PS50885"/>
    </source>
</evidence>
<feature type="domain" description="HAMP" evidence="17">
    <location>
        <begin position="196"/>
        <end position="248"/>
    </location>
</feature>
<feature type="region of interest" description="Disordered" evidence="14">
    <location>
        <begin position="441"/>
        <end position="479"/>
    </location>
</feature>
<keyword evidence="5" id="KW-0808">Transferase</keyword>
<evidence type="ECO:0000256" key="8">
    <source>
        <dbReference type="ARBA" id="ARBA00022777"/>
    </source>
</evidence>
<evidence type="ECO:0000256" key="2">
    <source>
        <dbReference type="ARBA" id="ARBA00004141"/>
    </source>
</evidence>
<evidence type="ECO:0000256" key="6">
    <source>
        <dbReference type="ARBA" id="ARBA00022692"/>
    </source>
</evidence>
<feature type="compositionally biased region" description="Polar residues" evidence="14">
    <location>
        <begin position="454"/>
        <end position="466"/>
    </location>
</feature>
<keyword evidence="19" id="KW-1185">Reference proteome</keyword>
<comment type="catalytic activity">
    <reaction evidence="1">
        <text>ATP + protein L-histidine = ADP + protein N-phospho-L-histidine.</text>
        <dbReference type="EC" id="2.7.13.3"/>
    </reaction>
</comment>
<evidence type="ECO:0000256" key="11">
    <source>
        <dbReference type="ARBA" id="ARBA00023012"/>
    </source>
</evidence>
<dbReference type="GO" id="GO:0016301">
    <property type="term" value="F:kinase activity"/>
    <property type="evidence" value="ECO:0007669"/>
    <property type="project" value="UniProtKB-KW"/>
</dbReference>
<dbReference type="Gene3D" id="3.30.565.10">
    <property type="entry name" value="Histidine kinase-like ATPase, C-terminal domain"/>
    <property type="match status" value="1"/>
</dbReference>
<dbReference type="InterPro" id="IPR004358">
    <property type="entry name" value="Sig_transdc_His_kin-like_C"/>
</dbReference>
<dbReference type="CDD" id="cd00082">
    <property type="entry name" value="HisKA"/>
    <property type="match status" value="1"/>
</dbReference>
<feature type="compositionally biased region" description="Pro residues" evidence="14">
    <location>
        <begin position="468"/>
        <end position="479"/>
    </location>
</feature>
<evidence type="ECO:0000313" key="19">
    <source>
        <dbReference type="Proteomes" id="UP001501627"/>
    </source>
</evidence>
<dbReference type="Gene3D" id="1.10.287.130">
    <property type="match status" value="1"/>
</dbReference>
<dbReference type="PANTHER" id="PTHR45436">
    <property type="entry name" value="SENSOR HISTIDINE KINASE YKOH"/>
    <property type="match status" value="1"/>
</dbReference>
<keyword evidence="13" id="KW-0175">Coiled coil</keyword>
<evidence type="ECO:0000256" key="12">
    <source>
        <dbReference type="ARBA" id="ARBA00023136"/>
    </source>
</evidence>
<proteinExistence type="predicted"/>
<protein>
    <recommendedName>
        <fullName evidence="3">histidine kinase</fullName>
        <ecNumber evidence="3">2.7.13.3</ecNumber>
    </recommendedName>
</protein>
<feature type="coiled-coil region" evidence="13">
    <location>
        <begin position="229"/>
        <end position="260"/>
    </location>
</feature>
<evidence type="ECO:0000256" key="10">
    <source>
        <dbReference type="ARBA" id="ARBA00022989"/>
    </source>
</evidence>
<comment type="caution">
    <text evidence="18">The sequence shown here is derived from an EMBL/GenBank/DDBJ whole genome shotgun (WGS) entry which is preliminary data.</text>
</comment>